<accession>A0A2M7BSY4</accession>
<dbReference type="AlphaFoldDB" id="A0A2M7BSY4"/>
<feature type="non-terminal residue" evidence="1">
    <location>
        <position position="50"/>
    </location>
</feature>
<dbReference type="Proteomes" id="UP000230119">
    <property type="component" value="Unassembled WGS sequence"/>
</dbReference>
<evidence type="ECO:0000313" key="1">
    <source>
        <dbReference type="EMBL" id="PIV08563.1"/>
    </source>
</evidence>
<proteinExistence type="predicted"/>
<organism evidence="1 2">
    <name type="scientific">Candidatus Roizmanbacteria bacterium CG03_land_8_20_14_0_80_39_12</name>
    <dbReference type="NCBI Taxonomy" id="1974847"/>
    <lineage>
        <taxon>Bacteria</taxon>
        <taxon>Candidatus Roizmaniibacteriota</taxon>
    </lineage>
</organism>
<gene>
    <name evidence="1" type="ORF">COS52_02020</name>
</gene>
<dbReference type="EMBL" id="PEVA01000085">
    <property type="protein sequence ID" value="PIV08563.1"/>
    <property type="molecule type" value="Genomic_DNA"/>
</dbReference>
<name>A0A2M7BSY4_9BACT</name>
<reference evidence="2" key="1">
    <citation type="submission" date="2017-09" db="EMBL/GenBank/DDBJ databases">
        <title>Depth-based differentiation of microbial function through sediment-hosted aquifers and enrichment of novel symbionts in the deep terrestrial subsurface.</title>
        <authorList>
            <person name="Probst A.J."/>
            <person name="Ladd B."/>
            <person name="Jarett J.K."/>
            <person name="Geller-Mcgrath D.E."/>
            <person name="Sieber C.M.K."/>
            <person name="Emerson J.B."/>
            <person name="Anantharaman K."/>
            <person name="Thomas B.C."/>
            <person name="Malmstrom R."/>
            <person name="Stieglmeier M."/>
            <person name="Klingl A."/>
            <person name="Woyke T."/>
            <person name="Ryan C.M."/>
            <person name="Banfield J.F."/>
        </authorList>
    </citation>
    <scope>NUCLEOTIDE SEQUENCE [LARGE SCALE GENOMIC DNA]</scope>
</reference>
<protein>
    <submittedName>
        <fullName evidence="1">Cobalamin biosynthesis protein CobQ</fullName>
    </submittedName>
</protein>
<comment type="caution">
    <text evidence="1">The sequence shown here is derived from an EMBL/GenBank/DDBJ whole genome shotgun (WGS) entry which is preliminary data.</text>
</comment>
<evidence type="ECO:0000313" key="2">
    <source>
        <dbReference type="Proteomes" id="UP000230119"/>
    </source>
</evidence>
<sequence length="50" mass="5629">MSTYGDRGNILYFRKRCDQRNIGTELLSIDSSFSSGQFKDLDFIFGGGSQ</sequence>